<dbReference type="InterPro" id="IPR000600">
    <property type="entry name" value="ROK"/>
</dbReference>
<dbReference type="SUPFAM" id="SSF53067">
    <property type="entry name" value="Actin-like ATPase domain"/>
    <property type="match status" value="1"/>
</dbReference>
<gene>
    <name evidence="2" type="ORF">WKR92_12735</name>
</gene>
<evidence type="ECO:0000256" key="1">
    <source>
        <dbReference type="ARBA" id="ARBA00006479"/>
    </source>
</evidence>
<keyword evidence="3" id="KW-1185">Reference proteome</keyword>
<dbReference type="InterPro" id="IPR043129">
    <property type="entry name" value="ATPase_NBD"/>
</dbReference>
<dbReference type="Gene3D" id="1.10.10.10">
    <property type="entry name" value="Winged helix-like DNA-binding domain superfamily/Winged helix DNA-binding domain"/>
    <property type="match status" value="1"/>
</dbReference>
<dbReference type="InterPro" id="IPR036388">
    <property type="entry name" value="WH-like_DNA-bd_sf"/>
</dbReference>
<dbReference type="Gene3D" id="3.30.420.40">
    <property type="match status" value="2"/>
</dbReference>
<dbReference type="Pfam" id="PF13412">
    <property type="entry name" value="HTH_24"/>
    <property type="match status" value="1"/>
</dbReference>
<accession>A0ABV5CGM4</accession>
<evidence type="ECO:0000313" key="2">
    <source>
        <dbReference type="EMBL" id="MFB5946692.1"/>
    </source>
</evidence>
<sequence length="394" mass="43033">MAKTLPKDDFRKALLKAMFYDGKLSVSELSHRCHKSIPNVTNVIAELQKEGYIEVHEPTDSSGGRRPVKYSLSQYKDQYFVAVATDQLMTRIAFYDLKRNQIGEILTENINNYEDTDGLGRLISFINKAIQESGIPRSKIQVVGVAMPGFVNIVEGINYSFFTHVDKSLRDHLTDEIGLPVFIDNDSSAIAYAELRFGAARQLSNVMVVNIGWGTGLGMIVNGSLFRGHSGYAGELSHIPLSDNDNLCSCGKRGCLEVDTSLVVIADKAKEAIRLGAKSSLSKLFSDPTKLPGEHLLEAAVRGDQLAISLLAEANFMLGKGLATLIHIMNPELIVLSGRGAEAGNLLVAPIRQALHQFCIPKLMENTELVVSELGNNAELIGALAIAIENHEFH</sequence>
<comment type="similarity">
    <text evidence="1">Belongs to the ROK (NagC/XylR) family.</text>
</comment>
<organism evidence="2 3">
    <name type="scientific">Albibacterium profundi</name>
    <dbReference type="NCBI Taxonomy" id="3134906"/>
    <lineage>
        <taxon>Bacteria</taxon>
        <taxon>Pseudomonadati</taxon>
        <taxon>Bacteroidota</taxon>
        <taxon>Sphingobacteriia</taxon>
        <taxon>Sphingobacteriales</taxon>
        <taxon>Sphingobacteriaceae</taxon>
        <taxon>Albibacterium</taxon>
    </lineage>
</organism>
<dbReference type="EMBL" id="JBBVGT010000003">
    <property type="protein sequence ID" value="MFB5946692.1"/>
    <property type="molecule type" value="Genomic_DNA"/>
</dbReference>
<dbReference type="PANTHER" id="PTHR18964:SF149">
    <property type="entry name" value="BIFUNCTIONAL UDP-N-ACETYLGLUCOSAMINE 2-EPIMERASE_N-ACETYLMANNOSAMINE KINASE"/>
    <property type="match status" value="1"/>
</dbReference>
<dbReference type="Pfam" id="PF00480">
    <property type="entry name" value="ROK"/>
    <property type="match status" value="1"/>
</dbReference>
<evidence type="ECO:0000313" key="3">
    <source>
        <dbReference type="Proteomes" id="UP001580928"/>
    </source>
</evidence>
<dbReference type="SUPFAM" id="SSF46785">
    <property type="entry name" value="Winged helix' DNA-binding domain"/>
    <property type="match status" value="1"/>
</dbReference>
<name>A0ABV5CGM4_9SPHI</name>
<proteinExistence type="inferred from homology"/>
<dbReference type="Proteomes" id="UP001580928">
    <property type="component" value="Unassembled WGS sequence"/>
</dbReference>
<reference evidence="2 3" key="1">
    <citation type="submission" date="2024-04" db="EMBL/GenBank/DDBJ databases">
        <title>Albibacterium profundi sp. nov., isolated from sediment of the Challenger Deep of Mariana Trench.</title>
        <authorList>
            <person name="Wang Y."/>
        </authorList>
    </citation>
    <scope>NUCLEOTIDE SEQUENCE [LARGE SCALE GENOMIC DNA]</scope>
    <source>
        <strain evidence="2 3">RHL897</strain>
    </source>
</reference>
<dbReference type="PANTHER" id="PTHR18964">
    <property type="entry name" value="ROK (REPRESSOR, ORF, KINASE) FAMILY"/>
    <property type="match status" value="1"/>
</dbReference>
<comment type="caution">
    <text evidence="2">The sequence shown here is derived from an EMBL/GenBank/DDBJ whole genome shotgun (WGS) entry which is preliminary data.</text>
</comment>
<protein>
    <submittedName>
        <fullName evidence="2">ROK family transcriptional regulator</fullName>
    </submittedName>
</protein>
<dbReference type="RefSeq" id="WP_375558221.1">
    <property type="nucleotide sequence ID" value="NZ_JBBVGT010000003.1"/>
</dbReference>
<dbReference type="InterPro" id="IPR036390">
    <property type="entry name" value="WH_DNA-bd_sf"/>
</dbReference>